<dbReference type="EMBL" id="WBZC01000062">
    <property type="protein sequence ID" value="KAB3530924.1"/>
    <property type="molecule type" value="Genomic_DNA"/>
</dbReference>
<evidence type="ECO:0000259" key="1">
    <source>
        <dbReference type="PROSITE" id="PS51186"/>
    </source>
</evidence>
<dbReference type="InterPro" id="IPR016181">
    <property type="entry name" value="Acyl_CoA_acyltransferase"/>
</dbReference>
<dbReference type="OrthoDB" id="9783470at2"/>
<dbReference type="PROSITE" id="PS51186">
    <property type="entry name" value="GNAT"/>
    <property type="match status" value="1"/>
</dbReference>
<sequence length="155" mass="18165">MLAVKEIVDKDLKTSITFEIMNSLPTWFSPPEHIVEKSIEHREMPFFAAFDESKVIGFIALKVHNEYTVDMYNLGVLEEYHRQGVGNTMLTAVESYCKENGFKFITVKTLDSSAQYEPYERTRAFYCKNGFYPLEVFPLFWNEENPCLFLVKYID</sequence>
<dbReference type="SUPFAM" id="SSF55729">
    <property type="entry name" value="Acyl-CoA N-acyltransferases (Nat)"/>
    <property type="match status" value="1"/>
</dbReference>
<keyword evidence="2" id="KW-0808">Transferase</keyword>
<gene>
    <name evidence="2" type="ORF">F8154_13470</name>
</gene>
<name>A0A6I0F538_9FIRM</name>
<dbReference type="CDD" id="cd04301">
    <property type="entry name" value="NAT_SF"/>
    <property type="match status" value="1"/>
</dbReference>
<dbReference type="RefSeq" id="WP_151862141.1">
    <property type="nucleotide sequence ID" value="NZ_WBZC01000062.1"/>
</dbReference>
<reference evidence="2 3" key="1">
    <citation type="submission" date="2019-10" db="EMBL/GenBank/DDBJ databases">
        <title>Alkaliphilus serpentinus sp. nov. and Alkaliphilus pronyensis sp. nov., two novel anaerobic alkaliphilic species isolated from the serpentinized-hosted hydrothermal field of the Prony Bay (New Caledonia).</title>
        <authorList>
            <person name="Postec A."/>
        </authorList>
    </citation>
    <scope>NUCLEOTIDE SEQUENCE [LARGE SCALE GENOMIC DNA]</scope>
    <source>
        <strain evidence="2 3">LacV</strain>
    </source>
</reference>
<dbReference type="InterPro" id="IPR000182">
    <property type="entry name" value="GNAT_dom"/>
</dbReference>
<dbReference type="AlphaFoldDB" id="A0A6I0F538"/>
<dbReference type="Pfam" id="PF00583">
    <property type="entry name" value="Acetyltransf_1"/>
    <property type="match status" value="1"/>
</dbReference>
<comment type="caution">
    <text evidence="2">The sequence shown here is derived from an EMBL/GenBank/DDBJ whole genome shotgun (WGS) entry which is preliminary data.</text>
</comment>
<dbReference type="Proteomes" id="UP000432715">
    <property type="component" value="Unassembled WGS sequence"/>
</dbReference>
<protein>
    <submittedName>
        <fullName evidence="2">GNAT family N-acetyltransferase</fullName>
    </submittedName>
</protein>
<dbReference type="Gene3D" id="3.40.630.30">
    <property type="match status" value="1"/>
</dbReference>
<dbReference type="GO" id="GO:0016747">
    <property type="term" value="F:acyltransferase activity, transferring groups other than amino-acyl groups"/>
    <property type="evidence" value="ECO:0007669"/>
    <property type="project" value="InterPro"/>
</dbReference>
<evidence type="ECO:0000313" key="3">
    <source>
        <dbReference type="Proteomes" id="UP000432715"/>
    </source>
</evidence>
<evidence type="ECO:0000313" key="2">
    <source>
        <dbReference type="EMBL" id="KAB3530924.1"/>
    </source>
</evidence>
<keyword evidence="3" id="KW-1185">Reference proteome</keyword>
<proteinExistence type="predicted"/>
<feature type="domain" description="N-acetyltransferase" evidence="1">
    <location>
        <begin position="7"/>
        <end position="155"/>
    </location>
</feature>
<organism evidence="2 3">
    <name type="scientific">Alkaliphilus pronyensis</name>
    <dbReference type="NCBI Taxonomy" id="1482732"/>
    <lineage>
        <taxon>Bacteria</taxon>
        <taxon>Bacillati</taxon>
        <taxon>Bacillota</taxon>
        <taxon>Clostridia</taxon>
        <taxon>Peptostreptococcales</taxon>
        <taxon>Natronincolaceae</taxon>
        <taxon>Alkaliphilus</taxon>
    </lineage>
</organism>
<accession>A0A6I0F538</accession>